<feature type="domain" description="Disease resistance N-terminal" evidence="7">
    <location>
        <begin position="24"/>
        <end position="97"/>
    </location>
</feature>
<protein>
    <recommendedName>
        <fullName evidence="7">Disease resistance N-terminal domain-containing protein</fullName>
    </recommendedName>
</protein>
<feature type="coiled-coil region" evidence="6">
    <location>
        <begin position="123"/>
        <end position="150"/>
    </location>
</feature>
<dbReference type="AlphaFoldDB" id="A0A5J9VFX5"/>
<evidence type="ECO:0000313" key="8">
    <source>
        <dbReference type="EMBL" id="TVU34886.1"/>
    </source>
</evidence>
<keyword evidence="4" id="KW-0547">Nucleotide-binding</keyword>
<evidence type="ECO:0000256" key="6">
    <source>
        <dbReference type="SAM" id="Coils"/>
    </source>
</evidence>
<evidence type="ECO:0000256" key="3">
    <source>
        <dbReference type="ARBA" id="ARBA00022737"/>
    </source>
</evidence>
<evidence type="ECO:0000256" key="1">
    <source>
        <dbReference type="ARBA" id="ARBA00008894"/>
    </source>
</evidence>
<keyword evidence="6" id="KW-0175">Coiled coil</keyword>
<dbReference type="GO" id="GO:0000166">
    <property type="term" value="F:nucleotide binding"/>
    <property type="evidence" value="ECO:0007669"/>
    <property type="project" value="UniProtKB-KW"/>
</dbReference>
<evidence type="ECO:0000256" key="2">
    <source>
        <dbReference type="ARBA" id="ARBA00022614"/>
    </source>
</evidence>
<dbReference type="Pfam" id="PF18052">
    <property type="entry name" value="Rx_N"/>
    <property type="match status" value="1"/>
</dbReference>
<evidence type="ECO:0000256" key="5">
    <source>
        <dbReference type="ARBA" id="ARBA00022821"/>
    </source>
</evidence>
<dbReference type="Gramene" id="TVU34886">
    <property type="protein sequence ID" value="TVU34886"/>
    <property type="gene ID" value="EJB05_16741"/>
</dbReference>
<dbReference type="GO" id="GO:0006952">
    <property type="term" value="P:defense response"/>
    <property type="evidence" value="ECO:0007669"/>
    <property type="project" value="UniProtKB-KW"/>
</dbReference>
<dbReference type="OrthoDB" id="685126at2759"/>
<organism evidence="8 9">
    <name type="scientific">Eragrostis curvula</name>
    <name type="common">weeping love grass</name>
    <dbReference type="NCBI Taxonomy" id="38414"/>
    <lineage>
        <taxon>Eukaryota</taxon>
        <taxon>Viridiplantae</taxon>
        <taxon>Streptophyta</taxon>
        <taxon>Embryophyta</taxon>
        <taxon>Tracheophyta</taxon>
        <taxon>Spermatophyta</taxon>
        <taxon>Magnoliopsida</taxon>
        <taxon>Liliopsida</taxon>
        <taxon>Poales</taxon>
        <taxon>Poaceae</taxon>
        <taxon>PACMAD clade</taxon>
        <taxon>Chloridoideae</taxon>
        <taxon>Eragrostideae</taxon>
        <taxon>Eragrostidinae</taxon>
        <taxon>Eragrostis</taxon>
    </lineage>
</organism>
<accession>A0A5J9VFX5</accession>
<proteinExistence type="inferred from homology"/>
<keyword evidence="5" id="KW-0611">Plant defense</keyword>
<sequence>MADFALAGLRWAASPIFSKLLAQASTYLDADMARELQDLETTVLPQFDLVIEAAEKSPHRDKLKAWLQRLKEAYYDTEDLLDDHEYSILERKVKSGKDPLLEEDGSSITSTIRKPFRAAKNKASNLLGKNRKLINKIKELKAILAEAKEFRELLGLPAGNGAKLPAVPTTEDPPITSLPPPKKWIFGEGSATIVAASIAYI</sequence>
<feature type="non-terminal residue" evidence="8">
    <location>
        <position position="1"/>
    </location>
</feature>
<reference evidence="8 9" key="1">
    <citation type="journal article" date="2019" name="Sci. Rep.">
        <title>A high-quality genome of Eragrostis curvula grass provides insights into Poaceae evolution and supports new strategies to enhance forage quality.</title>
        <authorList>
            <person name="Carballo J."/>
            <person name="Santos B.A.C.M."/>
            <person name="Zappacosta D."/>
            <person name="Garbus I."/>
            <person name="Selva J.P."/>
            <person name="Gallo C.A."/>
            <person name="Diaz A."/>
            <person name="Albertini E."/>
            <person name="Caccamo M."/>
            <person name="Echenique V."/>
        </authorList>
    </citation>
    <scope>NUCLEOTIDE SEQUENCE [LARGE SCALE GENOMIC DNA]</scope>
    <source>
        <strain evidence="9">cv. Victoria</strain>
        <tissue evidence="8">Leaf</tissue>
    </source>
</reference>
<evidence type="ECO:0000313" key="9">
    <source>
        <dbReference type="Proteomes" id="UP000324897"/>
    </source>
</evidence>
<comment type="similarity">
    <text evidence="1">Belongs to the disease resistance NB-LRR family.</text>
</comment>
<comment type="caution">
    <text evidence="8">The sequence shown here is derived from an EMBL/GenBank/DDBJ whole genome shotgun (WGS) entry which is preliminary data.</text>
</comment>
<name>A0A5J9VFX5_9POAL</name>
<dbReference type="Gene3D" id="1.20.5.4130">
    <property type="match status" value="1"/>
</dbReference>
<dbReference type="EMBL" id="RWGY01000009">
    <property type="protein sequence ID" value="TVU34886.1"/>
    <property type="molecule type" value="Genomic_DNA"/>
</dbReference>
<evidence type="ECO:0000256" key="4">
    <source>
        <dbReference type="ARBA" id="ARBA00022741"/>
    </source>
</evidence>
<dbReference type="InterPro" id="IPR041118">
    <property type="entry name" value="Rx_N"/>
</dbReference>
<evidence type="ECO:0000259" key="7">
    <source>
        <dbReference type="Pfam" id="PF18052"/>
    </source>
</evidence>
<gene>
    <name evidence="8" type="ORF">EJB05_16741</name>
</gene>
<keyword evidence="9" id="KW-1185">Reference proteome</keyword>
<keyword evidence="2" id="KW-0433">Leucine-rich repeat</keyword>
<dbReference type="Proteomes" id="UP000324897">
    <property type="component" value="Unassembled WGS sequence"/>
</dbReference>
<keyword evidence="3" id="KW-0677">Repeat</keyword>